<dbReference type="OrthoDB" id="7707524at2"/>
<feature type="signal peptide" evidence="1">
    <location>
        <begin position="1"/>
        <end position="26"/>
    </location>
</feature>
<feature type="chain" id="PRO_5010984043" description="Tat pathway signal sequence domain protein" evidence="1">
    <location>
        <begin position="27"/>
        <end position="144"/>
    </location>
</feature>
<reference evidence="2 3" key="1">
    <citation type="submission" date="2017-03" db="EMBL/GenBank/DDBJ databases">
        <authorList>
            <person name="Afonso C.L."/>
            <person name="Miller P.J."/>
            <person name="Scott M.A."/>
            <person name="Spackman E."/>
            <person name="Goraichik I."/>
            <person name="Dimitrov K.M."/>
            <person name="Suarez D.L."/>
            <person name="Swayne D.E."/>
        </authorList>
    </citation>
    <scope>NUCLEOTIDE SEQUENCE [LARGE SCALE GENOMIC DNA]</scope>
    <source>
        <strain evidence="2 3">CECT 7639</strain>
    </source>
</reference>
<keyword evidence="1" id="KW-0732">Signal</keyword>
<protein>
    <recommendedName>
        <fullName evidence="4">Tat pathway signal sequence domain protein</fullName>
    </recommendedName>
</protein>
<accession>A0A1Y5TIF6</accession>
<sequence>MKRAAKVGLALSAISLTLSGAVSVYAEQIADLVLELNTVEDVGSACRLSFVAKNTTGQQIEKAVFETVIFDSTGSVVSLKLFDFRDLPMDRPRVRQFDLTDMACGDLGQALINGTSSCVVGGVESTLCQSSLSLKSRIGVELLG</sequence>
<keyword evidence="3" id="KW-1185">Reference proteome</keyword>
<organism evidence="2 3">
    <name type="scientific">Falsiruegeria litorea R37</name>
    <dbReference type="NCBI Taxonomy" id="1200284"/>
    <lineage>
        <taxon>Bacteria</taxon>
        <taxon>Pseudomonadati</taxon>
        <taxon>Pseudomonadota</taxon>
        <taxon>Alphaproteobacteria</taxon>
        <taxon>Rhodobacterales</taxon>
        <taxon>Roseobacteraceae</taxon>
        <taxon>Falsiruegeria</taxon>
    </lineage>
</organism>
<name>A0A1Y5TIF6_9RHOB</name>
<evidence type="ECO:0000256" key="1">
    <source>
        <dbReference type="SAM" id="SignalP"/>
    </source>
</evidence>
<evidence type="ECO:0008006" key="4">
    <source>
        <dbReference type="Google" id="ProtNLM"/>
    </source>
</evidence>
<dbReference type="AlphaFoldDB" id="A0A1Y5TIF6"/>
<evidence type="ECO:0000313" key="2">
    <source>
        <dbReference type="EMBL" id="SLN64710.1"/>
    </source>
</evidence>
<gene>
    <name evidence="2" type="ORF">TRL7639_03627</name>
</gene>
<dbReference type="EMBL" id="FWFO01000004">
    <property type="protein sequence ID" value="SLN64710.1"/>
    <property type="molecule type" value="Genomic_DNA"/>
</dbReference>
<evidence type="ECO:0000313" key="3">
    <source>
        <dbReference type="Proteomes" id="UP000193077"/>
    </source>
</evidence>
<dbReference type="RefSeq" id="WP_085797287.1">
    <property type="nucleotide sequence ID" value="NZ_FWFO01000004.1"/>
</dbReference>
<proteinExistence type="predicted"/>
<dbReference type="Proteomes" id="UP000193077">
    <property type="component" value="Unassembled WGS sequence"/>
</dbReference>